<dbReference type="EnsemblPlants" id="OMERI01G17550.1">
    <property type="protein sequence ID" value="OMERI01G17550.1"/>
    <property type="gene ID" value="OMERI01G17550"/>
</dbReference>
<feature type="region of interest" description="Disordered" evidence="1">
    <location>
        <begin position="24"/>
        <end position="97"/>
    </location>
</feature>
<keyword evidence="3" id="KW-1185">Reference proteome</keyword>
<evidence type="ECO:0000256" key="1">
    <source>
        <dbReference type="SAM" id="MobiDB-lite"/>
    </source>
</evidence>
<sequence length="97" mass="10692">MAAVVRIRVLRGWQWRIGLPHRGPRWKCSQAASCSSSSTAVSSGDDDGAARGHLLSGGSAQGRRVSRRPLPLRGEEERERRGGKRNMRGGEGEKERR</sequence>
<dbReference type="Proteomes" id="UP000008021">
    <property type="component" value="Chromosome 1"/>
</dbReference>
<protein>
    <submittedName>
        <fullName evidence="2">Uncharacterized protein</fullName>
    </submittedName>
</protein>
<dbReference type="AlphaFoldDB" id="A0A0E0C3C3"/>
<reference evidence="2" key="2">
    <citation type="submission" date="2018-05" db="EMBL/GenBank/DDBJ databases">
        <title>OmerRS3 (Oryza meridionalis Reference Sequence Version 3).</title>
        <authorList>
            <person name="Zhang J."/>
            <person name="Kudrna D."/>
            <person name="Lee S."/>
            <person name="Talag J."/>
            <person name="Welchert J."/>
            <person name="Wing R.A."/>
        </authorList>
    </citation>
    <scope>NUCLEOTIDE SEQUENCE [LARGE SCALE GENOMIC DNA]</scope>
    <source>
        <strain evidence="2">cv. OR44</strain>
    </source>
</reference>
<dbReference type="Gramene" id="OMERI01G17550.1">
    <property type="protein sequence ID" value="OMERI01G17550.1"/>
    <property type="gene ID" value="OMERI01G17550"/>
</dbReference>
<evidence type="ECO:0000313" key="2">
    <source>
        <dbReference type="EnsemblPlants" id="OMERI01G17550.1"/>
    </source>
</evidence>
<dbReference type="HOGENOM" id="CLU_2350262_0_0_1"/>
<feature type="compositionally biased region" description="Basic and acidic residues" evidence="1">
    <location>
        <begin position="88"/>
        <end position="97"/>
    </location>
</feature>
<feature type="compositionally biased region" description="Low complexity" evidence="1">
    <location>
        <begin position="29"/>
        <end position="43"/>
    </location>
</feature>
<evidence type="ECO:0000313" key="3">
    <source>
        <dbReference type="Proteomes" id="UP000008021"/>
    </source>
</evidence>
<organism evidence="2">
    <name type="scientific">Oryza meridionalis</name>
    <dbReference type="NCBI Taxonomy" id="40149"/>
    <lineage>
        <taxon>Eukaryota</taxon>
        <taxon>Viridiplantae</taxon>
        <taxon>Streptophyta</taxon>
        <taxon>Embryophyta</taxon>
        <taxon>Tracheophyta</taxon>
        <taxon>Spermatophyta</taxon>
        <taxon>Magnoliopsida</taxon>
        <taxon>Liliopsida</taxon>
        <taxon>Poales</taxon>
        <taxon>Poaceae</taxon>
        <taxon>BOP clade</taxon>
        <taxon>Oryzoideae</taxon>
        <taxon>Oryzeae</taxon>
        <taxon>Oryzinae</taxon>
        <taxon>Oryza</taxon>
    </lineage>
</organism>
<name>A0A0E0C3C3_9ORYZ</name>
<accession>A0A0E0C3C3</accession>
<proteinExistence type="predicted"/>
<reference evidence="2" key="1">
    <citation type="submission" date="2015-04" db="UniProtKB">
        <authorList>
            <consortium name="EnsemblPlants"/>
        </authorList>
    </citation>
    <scope>IDENTIFICATION</scope>
</reference>